<evidence type="ECO:0000256" key="12">
    <source>
        <dbReference type="PROSITE-ProRule" id="PRU00110"/>
    </source>
</evidence>
<dbReference type="SUPFAM" id="SSF55874">
    <property type="entry name" value="ATPase domain of HSP90 chaperone/DNA topoisomerase II/histidine kinase"/>
    <property type="match status" value="1"/>
</dbReference>
<dbReference type="InterPro" id="IPR036890">
    <property type="entry name" value="HATPase_C_sf"/>
</dbReference>
<dbReference type="GO" id="GO:0006935">
    <property type="term" value="P:chemotaxis"/>
    <property type="evidence" value="ECO:0007669"/>
    <property type="project" value="UniProtKB-KW"/>
</dbReference>
<dbReference type="InterPro" id="IPR002545">
    <property type="entry name" value="CheW-lke_dom"/>
</dbReference>
<dbReference type="SUPFAM" id="SSF55052">
    <property type="entry name" value="CheY-binding domain of CheA"/>
    <property type="match status" value="1"/>
</dbReference>
<protein>
    <recommendedName>
        <fullName evidence="4">Chemotaxis protein CheA</fullName>
        <ecNumber evidence="3">2.7.13.3</ecNumber>
    </recommendedName>
</protein>
<dbReference type="PROSITE" id="PS50894">
    <property type="entry name" value="HPT"/>
    <property type="match status" value="1"/>
</dbReference>
<dbReference type="PROSITE" id="PS50109">
    <property type="entry name" value="HIS_KIN"/>
    <property type="match status" value="1"/>
</dbReference>
<evidence type="ECO:0000259" key="16">
    <source>
        <dbReference type="PROSITE" id="PS50894"/>
    </source>
</evidence>
<feature type="domain" description="CheW-like" evidence="15">
    <location>
        <begin position="567"/>
        <end position="696"/>
    </location>
</feature>
<dbReference type="GO" id="GO:0000155">
    <property type="term" value="F:phosphorelay sensor kinase activity"/>
    <property type="evidence" value="ECO:0007669"/>
    <property type="project" value="InterPro"/>
</dbReference>
<dbReference type="InterPro" id="IPR004105">
    <property type="entry name" value="CheA-like_dim"/>
</dbReference>
<dbReference type="SUPFAM" id="SSF50341">
    <property type="entry name" value="CheW-like"/>
    <property type="match status" value="1"/>
</dbReference>
<dbReference type="PANTHER" id="PTHR43395">
    <property type="entry name" value="SENSOR HISTIDINE KINASE CHEA"/>
    <property type="match status" value="1"/>
</dbReference>
<keyword evidence="8" id="KW-0547">Nucleotide-binding</keyword>
<evidence type="ECO:0000313" key="17">
    <source>
        <dbReference type="EMBL" id="PKQ27671.1"/>
    </source>
</evidence>
<evidence type="ECO:0000256" key="7">
    <source>
        <dbReference type="ARBA" id="ARBA00022679"/>
    </source>
</evidence>
<dbReference type="InterPro" id="IPR003594">
    <property type="entry name" value="HATPase_dom"/>
</dbReference>
<dbReference type="InterPro" id="IPR037052">
    <property type="entry name" value="CheA-like_P2_sf"/>
</dbReference>
<dbReference type="EMBL" id="PHEX01000066">
    <property type="protein sequence ID" value="PKQ27671.1"/>
    <property type="molecule type" value="Genomic_DNA"/>
</dbReference>
<sequence length="696" mass="76251">MGMDISQYKDLFITEAQEHLDAMNKFLLELENEPGNLDVVTEIFRSAHTLKGMSATMGYDQLTELAHEMENLLEQLRAGDAAVTARVVEVLFACFDTLGEIIDAIAGDRSQEIDFSGLVLEIRAIAEAATTEKRAAVPQALEEPVSAETPPEEPSASTGKAAVEPPAAPEPEDEEPRPSAETGAGVLELGEQDMLKYSAMAGMRILRVTVELSEECLLKSVRVFMVFKKLAQFSDVIGSLPSAEVLEDEKFDSSFQVAIATREASERVEKSLLAIAEIACVTCDVVHEPKQEARTGEIPATQKSGGRADPIFVARKTQSVRVNIARLDTLMNLVGEIVINRTRLAQIASSFDIPELREALDQTARLTAELREEVMKTRMVPVEHVFSRFPRMVRDLAMAQNKEIDFVVEGKEIELDRTILDEISDPLIHMIRNAIDHGIASPEKRRQQGKPACGTVKLSAYRDRNYVAIEIEDDGEGIQPTRVFDRALQKGLVTADERRALTEDDVLRVLCLPGFSMSDQVSDVSGRGVGMDAVKSRAESLGGFVLLSSEPGQGTRMTLKLPLTLAIVHALMVEVAGETYAVPLGTVRETHIINPDEIKTAQNHEAIFLRDETIPLLRLDRALGCSYQLNGAKSFPVVIVETGPRLVALGVHSLLGQQEIVINVLDKFLKRIEGFAGATILGTGRIALILDVPNLM</sequence>
<dbReference type="InterPro" id="IPR035891">
    <property type="entry name" value="CheY-binding_CheA"/>
</dbReference>
<keyword evidence="9" id="KW-0418">Kinase</keyword>
<comment type="caution">
    <text evidence="17">The sequence shown here is derived from an EMBL/GenBank/DDBJ whole genome shotgun (WGS) entry which is preliminary data.</text>
</comment>
<dbReference type="CDD" id="cd00088">
    <property type="entry name" value="HPT"/>
    <property type="match status" value="1"/>
</dbReference>
<comment type="subcellular location">
    <subcellularLocation>
        <location evidence="2">Cell membrane</location>
    </subcellularLocation>
</comment>
<keyword evidence="6 12" id="KW-0597">Phosphoprotein</keyword>
<name>A0A2N3G4L5_9ACTN</name>
<dbReference type="Pfam" id="PF02895">
    <property type="entry name" value="H-kinase_dim"/>
    <property type="match status" value="1"/>
</dbReference>
<dbReference type="AlphaFoldDB" id="A0A2N3G4L5"/>
<gene>
    <name evidence="17" type="ORF">CVT63_06765</name>
</gene>
<evidence type="ECO:0000313" key="18">
    <source>
        <dbReference type="Proteomes" id="UP000233654"/>
    </source>
</evidence>
<dbReference type="PRINTS" id="PR00344">
    <property type="entry name" value="BCTRLSENSOR"/>
</dbReference>
<feature type="region of interest" description="Disordered" evidence="13">
    <location>
        <begin position="133"/>
        <end position="181"/>
    </location>
</feature>
<evidence type="ECO:0000256" key="1">
    <source>
        <dbReference type="ARBA" id="ARBA00000085"/>
    </source>
</evidence>
<dbReference type="EC" id="2.7.13.3" evidence="3"/>
<keyword evidence="10" id="KW-0067">ATP-binding</keyword>
<keyword evidence="5" id="KW-0145">Chemotaxis</keyword>
<dbReference type="Gene3D" id="3.30.70.1110">
    <property type="entry name" value="Histidine kinase CheA-like, P2 response regulator-binding domain"/>
    <property type="match status" value="1"/>
</dbReference>
<dbReference type="PANTHER" id="PTHR43395:SF1">
    <property type="entry name" value="CHEMOTAXIS PROTEIN CHEA"/>
    <property type="match status" value="1"/>
</dbReference>
<dbReference type="Gene3D" id="1.10.287.560">
    <property type="entry name" value="Histidine kinase CheA-like, homodimeric domain"/>
    <property type="match status" value="1"/>
</dbReference>
<dbReference type="Proteomes" id="UP000233654">
    <property type="component" value="Unassembled WGS sequence"/>
</dbReference>
<dbReference type="GO" id="GO:0005737">
    <property type="term" value="C:cytoplasm"/>
    <property type="evidence" value="ECO:0007669"/>
    <property type="project" value="InterPro"/>
</dbReference>
<dbReference type="Gene3D" id="2.30.30.40">
    <property type="entry name" value="SH3 Domains"/>
    <property type="match status" value="1"/>
</dbReference>
<dbReference type="PROSITE" id="PS50851">
    <property type="entry name" value="CHEW"/>
    <property type="match status" value="1"/>
</dbReference>
<evidence type="ECO:0000256" key="11">
    <source>
        <dbReference type="ARBA" id="ARBA00023012"/>
    </source>
</evidence>
<dbReference type="SMART" id="SM00260">
    <property type="entry name" value="CheW"/>
    <property type="match status" value="1"/>
</dbReference>
<dbReference type="InterPro" id="IPR008207">
    <property type="entry name" value="Sig_transdc_His_kin_Hpt_dom"/>
</dbReference>
<dbReference type="SMART" id="SM01231">
    <property type="entry name" value="H-kinase_dim"/>
    <property type="match status" value="1"/>
</dbReference>
<dbReference type="Gene3D" id="1.20.120.160">
    <property type="entry name" value="HPT domain"/>
    <property type="match status" value="1"/>
</dbReference>
<evidence type="ECO:0000256" key="8">
    <source>
        <dbReference type="ARBA" id="ARBA00022741"/>
    </source>
</evidence>
<dbReference type="Pfam" id="PF01584">
    <property type="entry name" value="CheW"/>
    <property type="match status" value="1"/>
</dbReference>
<dbReference type="SMART" id="SM00387">
    <property type="entry name" value="HATPase_c"/>
    <property type="match status" value="1"/>
</dbReference>
<evidence type="ECO:0000256" key="4">
    <source>
        <dbReference type="ARBA" id="ARBA00021495"/>
    </source>
</evidence>
<dbReference type="FunFam" id="3.30.565.10:FF:000016">
    <property type="entry name" value="Chemotaxis protein CheA, putative"/>
    <property type="match status" value="1"/>
</dbReference>
<dbReference type="GO" id="GO:0005886">
    <property type="term" value="C:plasma membrane"/>
    <property type="evidence" value="ECO:0007669"/>
    <property type="project" value="UniProtKB-SubCell"/>
</dbReference>
<evidence type="ECO:0000259" key="15">
    <source>
        <dbReference type="PROSITE" id="PS50851"/>
    </source>
</evidence>
<dbReference type="InterPro" id="IPR004358">
    <property type="entry name" value="Sig_transdc_His_kin-like_C"/>
</dbReference>
<dbReference type="Pfam" id="PF07194">
    <property type="entry name" value="P2"/>
    <property type="match status" value="1"/>
</dbReference>
<accession>A0A2N3G4L5</accession>
<dbReference type="Gene3D" id="3.30.565.10">
    <property type="entry name" value="Histidine kinase-like ATPase, C-terminal domain"/>
    <property type="match status" value="1"/>
</dbReference>
<dbReference type="InterPro" id="IPR010808">
    <property type="entry name" value="CheA_P2-bd"/>
</dbReference>
<dbReference type="Pfam" id="PF01627">
    <property type="entry name" value="Hpt"/>
    <property type="match status" value="1"/>
</dbReference>
<dbReference type="Pfam" id="PF02518">
    <property type="entry name" value="HATPase_c"/>
    <property type="match status" value="1"/>
</dbReference>
<evidence type="ECO:0000256" key="3">
    <source>
        <dbReference type="ARBA" id="ARBA00012438"/>
    </source>
</evidence>
<keyword evidence="11" id="KW-0902">Two-component regulatory system</keyword>
<reference evidence="17 18" key="1">
    <citation type="journal article" date="2017" name="ISME J.">
        <title>Potential for microbial H2 and metal transformations associated with novel bacteria and archaea in deep terrestrial subsurface sediments.</title>
        <authorList>
            <person name="Hernsdorf A.W."/>
            <person name="Amano Y."/>
            <person name="Miyakawa K."/>
            <person name="Ise K."/>
            <person name="Suzuki Y."/>
            <person name="Anantharaman K."/>
            <person name="Probst A."/>
            <person name="Burstein D."/>
            <person name="Thomas B.C."/>
            <person name="Banfield J.F."/>
        </authorList>
    </citation>
    <scope>NUCLEOTIDE SEQUENCE [LARGE SCALE GENOMIC DNA]</scope>
    <source>
        <strain evidence="17">HGW-Actinobacteria-3</strain>
    </source>
</reference>
<evidence type="ECO:0000256" key="9">
    <source>
        <dbReference type="ARBA" id="ARBA00022777"/>
    </source>
</evidence>
<dbReference type="SUPFAM" id="SSF47226">
    <property type="entry name" value="Histidine-containing phosphotransfer domain, HPT domain"/>
    <property type="match status" value="1"/>
</dbReference>
<feature type="domain" description="HPt" evidence="16">
    <location>
        <begin position="1"/>
        <end position="105"/>
    </location>
</feature>
<proteinExistence type="predicted"/>
<feature type="domain" description="Histidine kinase" evidence="14">
    <location>
        <begin position="315"/>
        <end position="565"/>
    </location>
</feature>
<dbReference type="InterPro" id="IPR051315">
    <property type="entry name" value="Bact_Chemotaxis_CheA"/>
</dbReference>
<dbReference type="InterPro" id="IPR036641">
    <property type="entry name" value="HPT_dom_sf"/>
</dbReference>
<dbReference type="SMART" id="SM00073">
    <property type="entry name" value="HPT"/>
    <property type="match status" value="1"/>
</dbReference>
<organism evidence="17 18">
    <name type="scientific">Candidatus Anoxymicrobium japonicum</name>
    <dbReference type="NCBI Taxonomy" id="2013648"/>
    <lineage>
        <taxon>Bacteria</taxon>
        <taxon>Bacillati</taxon>
        <taxon>Actinomycetota</taxon>
        <taxon>Candidatus Geothermincolia</taxon>
        <taxon>Candidatus Geothermincolales</taxon>
        <taxon>Candidatus Anoxymicrobiaceae</taxon>
        <taxon>Candidatus Anoxymicrobium</taxon>
    </lineage>
</organism>
<feature type="modified residue" description="Phosphohistidine" evidence="12">
    <location>
        <position position="48"/>
    </location>
</feature>
<dbReference type="InterPro" id="IPR036061">
    <property type="entry name" value="CheW-like_dom_sf"/>
</dbReference>
<comment type="catalytic activity">
    <reaction evidence="1">
        <text>ATP + protein L-histidine = ADP + protein N-phospho-L-histidine.</text>
        <dbReference type="EC" id="2.7.13.3"/>
    </reaction>
</comment>
<evidence type="ECO:0000259" key="14">
    <source>
        <dbReference type="PROSITE" id="PS50109"/>
    </source>
</evidence>
<evidence type="ECO:0000256" key="10">
    <source>
        <dbReference type="ARBA" id="ARBA00022840"/>
    </source>
</evidence>
<evidence type="ECO:0000256" key="6">
    <source>
        <dbReference type="ARBA" id="ARBA00022553"/>
    </source>
</evidence>
<dbReference type="InterPro" id="IPR037006">
    <property type="entry name" value="CheA-like_homodim_sf"/>
</dbReference>
<evidence type="ECO:0000256" key="5">
    <source>
        <dbReference type="ARBA" id="ARBA00022500"/>
    </source>
</evidence>
<evidence type="ECO:0000256" key="13">
    <source>
        <dbReference type="SAM" id="MobiDB-lite"/>
    </source>
</evidence>
<dbReference type="GO" id="GO:0005524">
    <property type="term" value="F:ATP binding"/>
    <property type="evidence" value="ECO:0007669"/>
    <property type="project" value="UniProtKB-KW"/>
</dbReference>
<dbReference type="InterPro" id="IPR005467">
    <property type="entry name" value="His_kinase_dom"/>
</dbReference>
<evidence type="ECO:0000256" key="2">
    <source>
        <dbReference type="ARBA" id="ARBA00004236"/>
    </source>
</evidence>
<keyword evidence="7" id="KW-0808">Transferase</keyword>
<dbReference type="SUPFAM" id="SSF47384">
    <property type="entry name" value="Homodimeric domain of signal transducing histidine kinase"/>
    <property type="match status" value="1"/>
</dbReference>
<dbReference type="CDD" id="cd00731">
    <property type="entry name" value="CheA_reg"/>
    <property type="match status" value="1"/>
</dbReference>
<dbReference type="InterPro" id="IPR036097">
    <property type="entry name" value="HisK_dim/P_sf"/>
</dbReference>
<dbReference type="CDD" id="cd16916">
    <property type="entry name" value="HATPase_CheA-like"/>
    <property type="match status" value="1"/>
</dbReference>